<evidence type="ECO:0000313" key="2">
    <source>
        <dbReference type="EMBL" id="GGC21929.1"/>
    </source>
</evidence>
<dbReference type="EMBL" id="BMKG01000031">
    <property type="protein sequence ID" value="GGC21929.1"/>
    <property type="molecule type" value="Genomic_DNA"/>
</dbReference>
<evidence type="ECO:0000313" key="3">
    <source>
        <dbReference type="Proteomes" id="UP000622638"/>
    </source>
</evidence>
<evidence type="ECO:0000256" key="1">
    <source>
        <dbReference type="SAM" id="MobiDB-lite"/>
    </source>
</evidence>
<feature type="region of interest" description="Disordered" evidence="1">
    <location>
        <begin position="45"/>
        <end position="66"/>
    </location>
</feature>
<sequence length="66" mass="7166">MVQPAGTERMRQGTDDVLLADQRFEIPGAILTGEDLIGHGRILPQTSGREVNNRDSARLSIGNALH</sequence>
<protein>
    <submittedName>
        <fullName evidence="2">Uncharacterized protein</fullName>
    </submittedName>
</protein>
<accession>A0ABQ1LAP0</accession>
<dbReference type="Proteomes" id="UP000622638">
    <property type="component" value="Unassembled WGS sequence"/>
</dbReference>
<name>A0ABQ1LAP0_9BURK</name>
<proteinExistence type="predicted"/>
<reference evidence="3" key="1">
    <citation type="journal article" date="2019" name="Int. J. Syst. Evol. Microbiol.">
        <title>The Global Catalogue of Microorganisms (GCM) 10K type strain sequencing project: providing services to taxonomists for standard genome sequencing and annotation.</title>
        <authorList>
            <consortium name="The Broad Institute Genomics Platform"/>
            <consortium name="The Broad Institute Genome Sequencing Center for Infectious Disease"/>
            <person name="Wu L."/>
            <person name="Ma J."/>
        </authorList>
    </citation>
    <scope>NUCLEOTIDE SEQUENCE [LARGE SCALE GENOMIC DNA]</scope>
    <source>
        <strain evidence="3">CGMCC 1.15931</strain>
    </source>
</reference>
<keyword evidence="3" id="KW-1185">Reference proteome</keyword>
<organism evidence="2 3">
    <name type="scientific">Pseudoduganella buxea</name>
    <dbReference type="NCBI Taxonomy" id="1949069"/>
    <lineage>
        <taxon>Bacteria</taxon>
        <taxon>Pseudomonadati</taxon>
        <taxon>Pseudomonadota</taxon>
        <taxon>Betaproteobacteria</taxon>
        <taxon>Burkholderiales</taxon>
        <taxon>Oxalobacteraceae</taxon>
        <taxon>Telluria group</taxon>
        <taxon>Pseudoduganella</taxon>
    </lineage>
</organism>
<comment type="caution">
    <text evidence="2">The sequence shown here is derived from an EMBL/GenBank/DDBJ whole genome shotgun (WGS) entry which is preliminary data.</text>
</comment>
<gene>
    <name evidence="2" type="ORF">GCM10011572_49220</name>
</gene>